<sequence>MKSLEKKKEFVRTCKRSKLAANFTTYFPLMRRTLLNISLEFPILGPLAMSSGVGRGGSNSPGA</sequence>
<evidence type="ECO:0000313" key="2">
    <source>
        <dbReference type="Proteomes" id="UP001152607"/>
    </source>
</evidence>
<dbReference type="AlphaFoldDB" id="A0A9W4XPM0"/>
<dbReference type="Proteomes" id="UP001152607">
    <property type="component" value="Unassembled WGS sequence"/>
</dbReference>
<gene>
    <name evidence="1" type="ORF">PDIGIT_LOCUS9232</name>
</gene>
<protein>
    <submittedName>
        <fullName evidence="1">Uncharacterized protein</fullName>
    </submittedName>
</protein>
<dbReference type="EMBL" id="CAOQHR010000006">
    <property type="protein sequence ID" value="CAI6336140.1"/>
    <property type="molecule type" value="Genomic_DNA"/>
</dbReference>
<accession>A0A9W4XPM0</accession>
<comment type="caution">
    <text evidence="1">The sequence shown here is derived from an EMBL/GenBank/DDBJ whole genome shotgun (WGS) entry which is preliminary data.</text>
</comment>
<name>A0A9W4XPM0_9PLEO</name>
<reference evidence="1" key="1">
    <citation type="submission" date="2023-01" db="EMBL/GenBank/DDBJ databases">
        <authorList>
            <person name="Van Ghelder C."/>
            <person name="Rancurel C."/>
        </authorList>
    </citation>
    <scope>NUCLEOTIDE SEQUENCE</scope>
    <source>
        <strain evidence="1">CNCM I-4278</strain>
    </source>
</reference>
<proteinExistence type="predicted"/>
<evidence type="ECO:0000313" key="1">
    <source>
        <dbReference type="EMBL" id="CAI6336140.1"/>
    </source>
</evidence>
<organism evidence="1 2">
    <name type="scientific">Periconia digitata</name>
    <dbReference type="NCBI Taxonomy" id="1303443"/>
    <lineage>
        <taxon>Eukaryota</taxon>
        <taxon>Fungi</taxon>
        <taxon>Dikarya</taxon>
        <taxon>Ascomycota</taxon>
        <taxon>Pezizomycotina</taxon>
        <taxon>Dothideomycetes</taxon>
        <taxon>Pleosporomycetidae</taxon>
        <taxon>Pleosporales</taxon>
        <taxon>Massarineae</taxon>
        <taxon>Periconiaceae</taxon>
        <taxon>Periconia</taxon>
    </lineage>
</organism>
<keyword evidence="2" id="KW-1185">Reference proteome</keyword>